<evidence type="ECO:0000256" key="2">
    <source>
        <dbReference type="ARBA" id="ARBA00011738"/>
    </source>
</evidence>
<dbReference type="Proteomes" id="UP001165287">
    <property type="component" value="Unassembled WGS sequence"/>
</dbReference>
<dbReference type="PANTHER" id="PTHR39161:SF1">
    <property type="entry name" value="ADAPTER PROTEIN MECA 1"/>
    <property type="match status" value="1"/>
</dbReference>
<proteinExistence type="inferred from homology"/>
<keyword evidence="4" id="KW-0749">Sporulation</keyword>
<dbReference type="Gene3D" id="3.30.70.1950">
    <property type="match status" value="1"/>
</dbReference>
<dbReference type="NCBIfam" id="NF002644">
    <property type="entry name" value="PRK02315.1-5"/>
    <property type="match status" value="1"/>
</dbReference>
<reference evidence="5" key="1">
    <citation type="submission" date="2024-05" db="EMBL/GenBank/DDBJ databases">
        <title>Metabacillus sp. nov., isolated from the rhizosphere soil of tomato plants.</title>
        <authorList>
            <person name="Ma R."/>
        </authorList>
    </citation>
    <scope>NUCLEOTIDE SEQUENCE</scope>
    <source>
        <strain evidence="5">DBTR6</strain>
    </source>
</reference>
<comment type="subunit">
    <text evidence="2 4">Homodimer.</text>
</comment>
<dbReference type="PANTHER" id="PTHR39161">
    <property type="entry name" value="ADAPTER PROTEIN MECA"/>
    <property type="match status" value="1"/>
</dbReference>
<dbReference type="HAMAP" id="MF_01124">
    <property type="entry name" value="MecA"/>
    <property type="match status" value="1"/>
</dbReference>
<sequence>MEIERINDNTVKFYISYMDIEERGFDRDEIWYNRDRSEELFWEMMDEVHEEEEFMVEGPLWIQVQAHDKGLEVIVTKAQVSKDGQKLELPFSDESLKELPVDENIETLLEHHFNKAEDSKDNQVEDFEPQFQFVIKFNDLENIISLSKYSVLAGVSNHLYTLNNHYYLYIEFDDENDEDDEDITDTEIEDTLSIILEFGQESKVTIHRLEEYGKLIAKDHALNVIKKHFS</sequence>
<comment type="domain">
    <text evidence="4">The N-terminal domain has binding sites for ComK and probably for unfolded/aggregated proteins; the C-terminal domain interacts with ClpC.</text>
</comment>
<dbReference type="PIRSF" id="PIRSF029008">
    <property type="entry name" value="MecA"/>
    <property type="match status" value="1"/>
</dbReference>
<dbReference type="InterPro" id="IPR038471">
    <property type="entry name" value="MecA_C_sf"/>
</dbReference>
<evidence type="ECO:0000256" key="3">
    <source>
        <dbReference type="ARBA" id="ARBA00023287"/>
    </source>
</evidence>
<dbReference type="InterPro" id="IPR008681">
    <property type="entry name" value="Neg-reg_MecA"/>
</dbReference>
<protein>
    <recommendedName>
        <fullName evidence="4">Adapter protein MecA</fullName>
    </recommendedName>
</protein>
<evidence type="ECO:0000313" key="6">
    <source>
        <dbReference type="Proteomes" id="UP001165287"/>
    </source>
</evidence>
<comment type="function">
    <text evidence="4">Enables the recognition and targeting of unfolded and aggregated proteins to the ClpC protease or to other proteins involved in proteolysis. Acts negatively in the development of competence by binding ComK and recruiting it to the ClpCP protease. When overexpressed, inhibits sporulation. Also involved in Spx degradation by ClpC.</text>
</comment>
<comment type="similarity">
    <text evidence="1 4">Belongs to the MecA family.</text>
</comment>
<name>A0ABS7UV31_9BACI</name>
<comment type="caution">
    <text evidence="5">The sequence shown here is derived from an EMBL/GenBank/DDBJ whole genome shotgun (WGS) entry which is preliminary data.</text>
</comment>
<evidence type="ECO:0000313" key="5">
    <source>
        <dbReference type="EMBL" id="MBZ5751919.1"/>
    </source>
</evidence>
<accession>A0ABS7UV31</accession>
<keyword evidence="6" id="KW-1185">Reference proteome</keyword>
<dbReference type="Pfam" id="PF05389">
    <property type="entry name" value="MecA"/>
    <property type="match status" value="1"/>
</dbReference>
<evidence type="ECO:0000256" key="4">
    <source>
        <dbReference type="HAMAP-Rule" id="MF_01124"/>
    </source>
</evidence>
<keyword evidence="3 4" id="KW-0178">Competence</keyword>
<evidence type="ECO:0000256" key="1">
    <source>
        <dbReference type="ARBA" id="ARBA00005397"/>
    </source>
</evidence>
<dbReference type="EMBL" id="JAIQUM010000042">
    <property type="protein sequence ID" value="MBZ5751919.1"/>
    <property type="molecule type" value="Genomic_DNA"/>
</dbReference>
<organism evidence="5 6">
    <name type="scientific">Metabacillus rhizolycopersici</name>
    <dbReference type="NCBI Taxonomy" id="2875709"/>
    <lineage>
        <taxon>Bacteria</taxon>
        <taxon>Bacillati</taxon>
        <taxon>Bacillota</taxon>
        <taxon>Bacilli</taxon>
        <taxon>Bacillales</taxon>
        <taxon>Bacillaceae</taxon>
        <taxon>Metabacillus</taxon>
    </lineage>
</organism>
<dbReference type="RefSeq" id="WP_224140245.1">
    <property type="nucleotide sequence ID" value="NZ_JAIQUM010000042.1"/>
</dbReference>
<gene>
    <name evidence="4 5" type="primary">mecA</name>
    <name evidence="5" type="ORF">K9V48_17110</name>
</gene>